<dbReference type="Proteomes" id="UP000588647">
    <property type="component" value="Unassembled WGS sequence"/>
</dbReference>
<gene>
    <name evidence="2" type="ORF">GGR03_002108</name>
</gene>
<evidence type="ECO:0000313" key="3">
    <source>
        <dbReference type="Proteomes" id="UP000588647"/>
    </source>
</evidence>
<keyword evidence="1" id="KW-1133">Transmembrane helix</keyword>
<organism evidence="2 3">
    <name type="scientific">Aurantimonas endophytica</name>
    <dbReference type="NCBI Taxonomy" id="1522175"/>
    <lineage>
        <taxon>Bacteria</taxon>
        <taxon>Pseudomonadati</taxon>
        <taxon>Pseudomonadota</taxon>
        <taxon>Alphaproteobacteria</taxon>
        <taxon>Hyphomicrobiales</taxon>
        <taxon>Aurantimonadaceae</taxon>
        <taxon>Aurantimonas</taxon>
    </lineage>
</organism>
<feature type="transmembrane region" description="Helical" evidence="1">
    <location>
        <begin position="46"/>
        <end position="71"/>
    </location>
</feature>
<feature type="transmembrane region" description="Helical" evidence="1">
    <location>
        <begin position="6"/>
        <end position="26"/>
    </location>
</feature>
<dbReference type="EMBL" id="JACIEM010000002">
    <property type="protein sequence ID" value="MBB4003033.1"/>
    <property type="molecule type" value="Genomic_DNA"/>
</dbReference>
<sequence length="276" mass="30768">MAMLWGAISLTFAIFTALLLLALIILNRDGAKFGPMSDWREQLRAIFQIGVLGPALVALILPSAALAIYAAGRSWDPAAVFESNGDFIGILIFLIDQAIKGVLLDLMEVYNINLPGSAELDTRKHWALAVLLIIYRAAFASAAIYLAIHFIRIWFTARRFDVGRTRFVLEERRFVDSMITHEIFAEWVHSIDENEGARSAASDGSLVGLHCQLSGLQFIDFVIASAERGWTEGHRWERAAEAQSFHDRLRELNPNMTFEGRLVRNPECVKKPGPAG</sequence>
<evidence type="ECO:0000313" key="2">
    <source>
        <dbReference type="EMBL" id="MBB4003033.1"/>
    </source>
</evidence>
<feature type="transmembrane region" description="Helical" evidence="1">
    <location>
        <begin position="126"/>
        <end position="148"/>
    </location>
</feature>
<comment type="caution">
    <text evidence="2">The sequence shown here is derived from an EMBL/GenBank/DDBJ whole genome shotgun (WGS) entry which is preliminary data.</text>
</comment>
<evidence type="ECO:0000256" key="1">
    <source>
        <dbReference type="SAM" id="Phobius"/>
    </source>
</evidence>
<keyword evidence="1" id="KW-0812">Transmembrane</keyword>
<keyword evidence="1" id="KW-0472">Membrane</keyword>
<name>A0A7W6MPK0_9HYPH</name>
<dbReference type="AlphaFoldDB" id="A0A7W6MPK0"/>
<reference evidence="2 3" key="1">
    <citation type="submission" date="2020-08" db="EMBL/GenBank/DDBJ databases">
        <title>Genomic Encyclopedia of Type Strains, Phase IV (KMG-IV): sequencing the most valuable type-strain genomes for metagenomic binning, comparative biology and taxonomic classification.</title>
        <authorList>
            <person name="Goeker M."/>
        </authorList>
    </citation>
    <scope>NUCLEOTIDE SEQUENCE [LARGE SCALE GENOMIC DNA]</scope>
    <source>
        <strain evidence="2 3">DSM 103570</strain>
    </source>
</reference>
<proteinExistence type="predicted"/>
<accession>A0A7W6MPK0</accession>
<protein>
    <submittedName>
        <fullName evidence="2">Uncharacterized protein</fullName>
    </submittedName>
</protein>
<dbReference type="RefSeq" id="WP_183207674.1">
    <property type="nucleotide sequence ID" value="NZ_JAAAMM010000002.1"/>
</dbReference>
<keyword evidence="3" id="KW-1185">Reference proteome</keyword>